<feature type="domain" description="Thioredoxin" evidence="2">
    <location>
        <begin position="29"/>
        <end position="164"/>
    </location>
</feature>
<dbReference type="SUPFAM" id="SSF52833">
    <property type="entry name" value="Thioredoxin-like"/>
    <property type="match status" value="1"/>
</dbReference>
<dbReference type="InterPro" id="IPR036249">
    <property type="entry name" value="Thioredoxin-like_sf"/>
</dbReference>
<dbReference type="InterPro" id="IPR000866">
    <property type="entry name" value="AhpC/TSA"/>
</dbReference>
<evidence type="ECO:0000256" key="1">
    <source>
        <dbReference type="SAM" id="SignalP"/>
    </source>
</evidence>
<dbReference type="Gene3D" id="3.40.30.10">
    <property type="entry name" value="Glutaredoxin"/>
    <property type="match status" value="1"/>
</dbReference>
<dbReference type="InterPro" id="IPR011767">
    <property type="entry name" value="GLR_AS"/>
</dbReference>
<comment type="caution">
    <text evidence="3">The sequence shown here is derived from an EMBL/GenBank/DDBJ whole genome shotgun (WGS) entry which is preliminary data.</text>
</comment>
<dbReference type="InterPro" id="IPR013766">
    <property type="entry name" value="Thioredoxin_domain"/>
</dbReference>
<dbReference type="CDD" id="cd02966">
    <property type="entry name" value="TlpA_like_family"/>
    <property type="match status" value="1"/>
</dbReference>
<gene>
    <name evidence="3" type="ORF">COX41_04355</name>
</gene>
<dbReference type="PANTHER" id="PTHR42852">
    <property type="entry name" value="THIOL:DISULFIDE INTERCHANGE PROTEIN DSBE"/>
    <property type="match status" value="1"/>
</dbReference>
<feature type="signal peptide" evidence="1">
    <location>
        <begin position="1"/>
        <end position="23"/>
    </location>
</feature>
<dbReference type="Pfam" id="PF00578">
    <property type="entry name" value="AhpC-TSA"/>
    <property type="match status" value="1"/>
</dbReference>
<dbReference type="PANTHER" id="PTHR42852:SF17">
    <property type="entry name" value="THIOREDOXIN-LIKE PROTEIN HI_1115"/>
    <property type="match status" value="1"/>
</dbReference>
<dbReference type="PROSITE" id="PS51352">
    <property type="entry name" value="THIOREDOXIN_2"/>
    <property type="match status" value="1"/>
</dbReference>
<dbReference type="GO" id="GO:0016209">
    <property type="term" value="F:antioxidant activity"/>
    <property type="evidence" value="ECO:0007669"/>
    <property type="project" value="InterPro"/>
</dbReference>
<dbReference type="GO" id="GO:0016491">
    <property type="term" value="F:oxidoreductase activity"/>
    <property type="evidence" value="ECO:0007669"/>
    <property type="project" value="InterPro"/>
</dbReference>
<reference evidence="3 4" key="1">
    <citation type="submission" date="2017-09" db="EMBL/GenBank/DDBJ databases">
        <title>Depth-based differentiation of microbial function through sediment-hosted aquifers and enrichment of novel symbionts in the deep terrestrial subsurface.</title>
        <authorList>
            <person name="Probst A.J."/>
            <person name="Ladd B."/>
            <person name="Jarett J.K."/>
            <person name="Geller-Mcgrath D.E."/>
            <person name="Sieber C.M."/>
            <person name="Emerson J.B."/>
            <person name="Anantharaman K."/>
            <person name="Thomas B.C."/>
            <person name="Malmstrom R."/>
            <person name="Stieglmeier M."/>
            <person name="Klingl A."/>
            <person name="Woyke T."/>
            <person name="Ryan C.M."/>
            <person name="Banfield J.F."/>
        </authorList>
    </citation>
    <scope>NUCLEOTIDE SEQUENCE [LARGE SCALE GENOMIC DNA]</scope>
    <source>
        <strain evidence="3">CG23_combo_of_CG06-09_8_20_14_all_41_10</strain>
    </source>
</reference>
<dbReference type="PROSITE" id="PS00195">
    <property type="entry name" value="GLUTAREDOXIN_1"/>
    <property type="match status" value="1"/>
</dbReference>
<protein>
    <submittedName>
        <fullName evidence="3">Thiol-disulfide oxidoreductase</fullName>
    </submittedName>
</protein>
<dbReference type="InterPro" id="IPR050553">
    <property type="entry name" value="Thioredoxin_ResA/DsbE_sf"/>
</dbReference>
<organism evidence="3 4">
    <name type="scientific">Candidatus Sherwoodlollariibacterium unditelluris</name>
    <dbReference type="NCBI Taxonomy" id="1974757"/>
    <lineage>
        <taxon>Bacteria</taxon>
        <taxon>Pseudomonadati</taxon>
        <taxon>Candidatus Omnitrophota</taxon>
        <taxon>Candidatus Sherwoodlollariibacterium</taxon>
    </lineage>
</organism>
<name>A0A2G9YKA3_9BACT</name>
<dbReference type="Proteomes" id="UP000231292">
    <property type="component" value="Unassembled WGS sequence"/>
</dbReference>
<keyword evidence="1" id="KW-0732">Signal</keyword>
<dbReference type="AlphaFoldDB" id="A0A2G9YKA3"/>
<feature type="chain" id="PRO_5013594190" evidence="1">
    <location>
        <begin position="24"/>
        <end position="164"/>
    </location>
</feature>
<evidence type="ECO:0000259" key="2">
    <source>
        <dbReference type="PROSITE" id="PS51352"/>
    </source>
</evidence>
<sequence>MIKISRFIFIFLFFISLTSRCRAADKVAAIGALEAAEFKLGDLQGNTVSLSSYKGNSAVVLIFWTTWCPYCRVALNSLKRDVASLKDMGVELLAINVGESKLKVSNFASSHSLNFKVLLDEDTYVAYSYELLGVPTYFVINKAGRIVFSGNRFAKEGLKELLAK</sequence>
<accession>A0A2G9YKA3</accession>
<proteinExistence type="predicted"/>
<evidence type="ECO:0000313" key="4">
    <source>
        <dbReference type="Proteomes" id="UP000231292"/>
    </source>
</evidence>
<evidence type="ECO:0000313" key="3">
    <source>
        <dbReference type="EMBL" id="PIP19153.1"/>
    </source>
</evidence>
<dbReference type="EMBL" id="PCRK01000107">
    <property type="protein sequence ID" value="PIP19153.1"/>
    <property type="molecule type" value="Genomic_DNA"/>
</dbReference>